<evidence type="ECO:0000313" key="11">
    <source>
        <dbReference type="Proteomes" id="UP001652626"/>
    </source>
</evidence>
<keyword evidence="4 10" id="KW-0812">Transmembrane</keyword>
<proteinExistence type="inferred from homology"/>
<evidence type="ECO:0000256" key="6">
    <source>
        <dbReference type="ARBA" id="ARBA00022989"/>
    </source>
</evidence>
<accession>A0A8B8INV6</accession>
<dbReference type="PANTHER" id="PTHR21137:SF35">
    <property type="entry name" value="ODORANT RECEPTOR 19A-RELATED"/>
    <property type="match status" value="1"/>
</dbReference>
<keyword evidence="7 10" id="KW-0472">Membrane</keyword>
<name>A0A8B8INV6_VANTA</name>
<keyword evidence="6 10" id="KW-1133">Transmembrane helix</keyword>
<evidence type="ECO:0000256" key="10">
    <source>
        <dbReference type="RuleBase" id="RU351113"/>
    </source>
</evidence>
<evidence type="ECO:0000256" key="2">
    <source>
        <dbReference type="ARBA" id="ARBA00022475"/>
    </source>
</evidence>
<protein>
    <recommendedName>
        <fullName evidence="10">Odorant receptor</fullName>
    </recommendedName>
</protein>
<feature type="transmembrane region" description="Helical" evidence="10">
    <location>
        <begin position="40"/>
        <end position="58"/>
    </location>
</feature>
<evidence type="ECO:0000256" key="7">
    <source>
        <dbReference type="ARBA" id="ARBA00023136"/>
    </source>
</evidence>
<dbReference type="GO" id="GO:0004984">
    <property type="term" value="F:olfactory receptor activity"/>
    <property type="evidence" value="ECO:0007669"/>
    <property type="project" value="InterPro"/>
</dbReference>
<gene>
    <name evidence="12" type="primary">LOC113402707</name>
</gene>
<evidence type="ECO:0000256" key="3">
    <source>
        <dbReference type="ARBA" id="ARBA00022606"/>
    </source>
</evidence>
<evidence type="ECO:0000256" key="4">
    <source>
        <dbReference type="ARBA" id="ARBA00022692"/>
    </source>
</evidence>
<sequence length="397" mass="46447">MARWPLKFEEVYKISTRYMRLNNSHPFIADRNRFWLIKIIFFRVIALVCFIFLVNSIINHDVKAKRYTEAIKNGIMAIVAVTVTFKHGILVQRYRSIKNLISSIDRDYKLAEDLSDDEKNIVLYYVEKGVQICRFWLVAAGLTSLMFPLKALALMAYHCLKDECVLIPMFDFTYPKGINEYKDVLSVYCATFLLCFSFDIYSMSVYIGFDPLVPIFMLHTCGQLHLISRNLSKALSEASTTQEKKEKLKRINLKLVEIYRFVKNVQKIFVILYEFNMKTTTFLIPFSAFQIVESLRHKEITLEFISFFFGAILHFYIPCYYSNLLMVKSESLRQAIYTCGWEMESDIQIRKTILLMLTRTSAPLVMKTVFYPICLDTFAEMARQAYGIYNIMNAAWG</sequence>
<dbReference type="RefSeq" id="XP_026498804.2">
    <property type="nucleotide sequence ID" value="XM_026643019.2"/>
</dbReference>
<comment type="caution">
    <text evidence="10">Lacks conserved residue(s) required for the propagation of feature annotation.</text>
</comment>
<keyword evidence="5 10" id="KW-0552">Olfaction</keyword>
<keyword evidence="11" id="KW-1185">Reference proteome</keyword>
<comment type="subcellular location">
    <subcellularLocation>
        <location evidence="1 10">Cell membrane</location>
        <topology evidence="1 10">Multi-pass membrane protein</topology>
    </subcellularLocation>
</comment>
<keyword evidence="3 10" id="KW-0716">Sensory transduction</keyword>
<dbReference type="GO" id="GO:0005886">
    <property type="term" value="C:plasma membrane"/>
    <property type="evidence" value="ECO:0007669"/>
    <property type="project" value="UniProtKB-SubCell"/>
</dbReference>
<dbReference type="OMA" id="INIMEED"/>
<feature type="transmembrane region" description="Helical" evidence="10">
    <location>
        <begin position="70"/>
        <end position="91"/>
    </location>
</feature>
<reference evidence="12" key="1">
    <citation type="submission" date="2025-08" db="UniProtKB">
        <authorList>
            <consortium name="RefSeq"/>
        </authorList>
    </citation>
    <scope>IDENTIFICATION</scope>
    <source>
        <tissue evidence="12">Whole body</tissue>
    </source>
</reference>
<dbReference type="GO" id="GO:0007165">
    <property type="term" value="P:signal transduction"/>
    <property type="evidence" value="ECO:0007669"/>
    <property type="project" value="UniProtKB-KW"/>
</dbReference>
<evidence type="ECO:0000256" key="1">
    <source>
        <dbReference type="ARBA" id="ARBA00004651"/>
    </source>
</evidence>
<evidence type="ECO:0000256" key="9">
    <source>
        <dbReference type="ARBA" id="ARBA00023224"/>
    </source>
</evidence>
<feature type="transmembrane region" description="Helical" evidence="10">
    <location>
        <begin position="304"/>
        <end position="324"/>
    </location>
</feature>
<dbReference type="GeneID" id="113402707"/>
<dbReference type="Pfam" id="PF02949">
    <property type="entry name" value="7tm_6"/>
    <property type="match status" value="1"/>
</dbReference>
<dbReference type="InterPro" id="IPR004117">
    <property type="entry name" value="7tm6_olfct_rcpt"/>
</dbReference>
<evidence type="ECO:0000256" key="8">
    <source>
        <dbReference type="ARBA" id="ARBA00023170"/>
    </source>
</evidence>
<organism evidence="11 12">
    <name type="scientific">Vanessa tameamea</name>
    <name type="common">Kamehameha butterfly</name>
    <dbReference type="NCBI Taxonomy" id="334116"/>
    <lineage>
        <taxon>Eukaryota</taxon>
        <taxon>Metazoa</taxon>
        <taxon>Ecdysozoa</taxon>
        <taxon>Arthropoda</taxon>
        <taxon>Hexapoda</taxon>
        <taxon>Insecta</taxon>
        <taxon>Pterygota</taxon>
        <taxon>Neoptera</taxon>
        <taxon>Endopterygota</taxon>
        <taxon>Lepidoptera</taxon>
        <taxon>Glossata</taxon>
        <taxon>Ditrysia</taxon>
        <taxon>Papilionoidea</taxon>
        <taxon>Nymphalidae</taxon>
        <taxon>Nymphalinae</taxon>
        <taxon>Vanessa</taxon>
    </lineage>
</organism>
<dbReference type="Proteomes" id="UP001652626">
    <property type="component" value="Chromosome 10"/>
</dbReference>
<feature type="transmembrane region" description="Helical" evidence="10">
    <location>
        <begin position="185"/>
        <end position="209"/>
    </location>
</feature>
<keyword evidence="9 10" id="KW-0807">Transducer</keyword>
<keyword evidence="8 10" id="KW-0675">Receptor</keyword>
<evidence type="ECO:0000256" key="5">
    <source>
        <dbReference type="ARBA" id="ARBA00022725"/>
    </source>
</evidence>
<dbReference type="GO" id="GO:0005549">
    <property type="term" value="F:odorant binding"/>
    <property type="evidence" value="ECO:0007669"/>
    <property type="project" value="InterPro"/>
</dbReference>
<keyword evidence="2" id="KW-1003">Cell membrane</keyword>
<dbReference type="AlphaFoldDB" id="A0A8B8INV6"/>
<evidence type="ECO:0000313" key="12">
    <source>
        <dbReference type="RefSeq" id="XP_026498804.2"/>
    </source>
</evidence>
<dbReference type="PANTHER" id="PTHR21137">
    <property type="entry name" value="ODORANT RECEPTOR"/>
    <property type="match status" value="1"/>
</dbReference>
<feature type="transmembrane region" description="Helical" evidence="10">
    <location>
        <begin position="268"/>
        <end position="292"/>
    </location>
</feature>
<feature type="transmembrane region" description="Helical" evidence="10">
    <location>
        <begin position="135"/>
        <end position="157"/>
    </location>
</feature>
<comment type="similarity">
    <text evidence="10">Belongs to the insect chemoreceptor superfamily. Heteromeric odorant receptor channel (TC 1.A.69) family.</text>
</comment>